<evidence type="ECO:0000313" key="2">
    <source>
        <dbReference type="Proteomes" id="UP000054279"/>
    </source>
</evidence>
<sequence length="244" mass="27508">MPVKCVVCVECQHGIQSPDGALTHLKSVHSIRVKSSLNVLMQIWTDHECIRDPKHLPPVTDKVNPFSKLKVGEGFCCNYCNYCITTESGNLTSIQRHWRNTHHDGLNKFGANCYHKGSIQNFLLSNIQYFEVTSPSSVSSQNSPYNIYLNQIASQFPPIANAPHCVNEIHLLQKTGWHIYLKHITPFPDKVQEIINLFALSKRGGPDWEAQAKICIMNYMKYIHNNTTNSSSGIKALLQSCPSI</sequence>
<proteinExistence type="predicted"/>
<name>A0A0C9VQ53_SPHS4</name>
<organism evidence="1 2">
    <name type="scientific">Sphaerobolus stellatus (strain SS14)</name>
    <dbReference type="NCBI Taxonomy" id="990650"/>
    <lineage>
        <taxon>Eukaryota</taxon>
        <taxon>Fungi</taxon>
        <taxon>Dikarya</taxon>
        <taxon>Basidiomycota</taxon>
        <taxon>Agaricomycotina</taxon>
        <taxon>Agaricomycetes</taxon>
        <taxon>Phallomycetidae</taxon>
        <taxon>Geastrales</taxon>
        <taxon>Sphaerobolaceae</taxon>
        <taxon>Sphaerobolus</taxon>
    </lineage>
</organism>
<accession>A0A0C9VQ53</accession>
<dbReference type="Pfam" id="PF12013">
    <property type="entry name" value="OrsD"/>
    <property type="match status" value="1"/>
</dbReference>
<evidence type="ECO:0000313" key="1">
    <source>
        <dbReference type="EMBL" id="KIJ39981.1"/>
    </source>
</evidence>
<dbReference type="HOGENOM" id="CLU_1138617_0_0_1"/>
<gene>
    <name evidence="1" type="ORF">M422DRAFT_49471</name>
</gene>
<dbReference type="AlphaFoldDB" id="A0A0C9VQ53"/>
<dbReference type="Proteomes" id="UP000054279">
    <property type="component" value="Unassembled WGS sequence"/>
</dbReference>
<keyword evidence="2" id="KW-1185">Reference proteome</keyword>
<dbReference type="InterPro" id="IPR022698">
    <property type="entry name" value="OrsD"/>
</dbReference>
<reference evidence="1 2" key="1">
    <citation type="submission" date="2014-06" db="EMBL/GenBank/DDBJ databases">
        <title>Evolutionary Origins and Diversification of the Mycorrhizal Mutualists.</title>
        <authorList>
            <consortium name="DOE Joint Genome Institute"/>
            <consortium name="Mycorrhizal Genomics Consortium"/>
            <person name="Kohler A."/>
            <person name="Kuo A."/>
            <person name="Nagy L.G."/>
            <person name="Floudas D."/>
            <person name="Copeland A."/>
            <person name="Barry K.W."/>
            <person name="Cichocki N."/>
            <person name="Veneault-Fourrey C."/>
            <person name="LaButti K."/>
            <person name="Lindquist E.A."/>
            <person name="Lipzen A."/>
            <person name="Lundell T."/>
            <person name="Morin E."/>
            <person name="Murat C."/>
            <person name="Riley R."/>
            <person name="Ohm R."/>
            <person name="Sun H."/>
            <person name="Tunlid A."/>
            <person name="Henrissat B."/>
            <person name="Grigoriev I.V."/>
            <person name="Hibbett D.S."/>
            <person name="Martin F."/>
        </authorList>
    </citation>
    <scope>NUCLEOTIDE SEQUENCE [LARGE SCALE GENOMIC DNA]</scope>
    <source>
        <strain evidence="1 2">SS14</strain>
    </source>
</reference>
<dbReference type="EMBL" id="KN837148">
    <property type="protein sequence ID" value="KIJ39981.1"/>
    <property type="molecule type" value="Genomic_DNA"/>
</dbReference>
<protein>
    <submittedName>
        <fullName evidence="1">Uncharacterized protein</fullName>
    </submittedName>
</protein>